<accession>A0ABN9LX27</accession>
<evidence type="ECO:0000313" key="2">
    <source>
        <dbReference type="EMBL" id="CAJ0949979.1"/>
    </source>
</evidence>
<keyword evidence="3" id="KW-1185">Reference proteome</keyword>
<dbReference type="InterPro" id="IPR000305">
    <property type="entry name" value="GIY-YIG_endonuc"/>
</dbReference>
<dbReference type="EMBL" id="CAUEEQ010030912">
    <property type="protein sequence ID" value="CAJ0949979.1"/>
    <property type="molecule type" value="Genomic_DNA"/>
</dbReference>
<dbReference type="PANTHER" id="PTHR21301">
    <property type="entry name" value="REVERSE TRANSCRIPTASE"/>
    <property type="match status" value="1"/>
</dbReference>
<dbReference type="Pfam" id="PF26215">
    <property type="entry name" value="HTH_animal"/>
    <property type="match status" value="1"/>
</dbReference>
<protein>
    <recommendedName>
        <fullName evidence="1">GIY-YIG domain-containing protein</fullName>
    </recommendedName>
</protein>
<dbReference type="Proteomes" id="UP001176940">
    <property type="component" value="Unassembled WGS sequence"/>
</dbReference>
<sequence>MGANMAPAYANIYMDNFEQTHVYTNALFQQNSKCWLRFIDDIFCLWAGTPEDLLSFTDTLNSIRPELQFTLNWHMKQISFLDTLLIKNERGTLSTDIFTKPTDTNNLLHYTSCHPSSTKNSLPRSQFSRIRRIVSDTNLIPTRLEEMAQKFKNRQYPRELLTKEKIRATEPQLATPSAPSKERVTFIHTHHPIMPKVYNIIHKHWPILAKSYPNVEAFQTPALMCKRRPQNIRDNLVRADVGSFSRVPKQTFLGTERRGTFPCLNCATCSNIIKGDRITHPHTGKNFNINGFYTCDTNYVVHLLNCPCGLLYVGETTQHLRDRIAGHKSTIRCKKTWLPVPHHFVIANHNVSQLRVHVIEQVKRPRRGGDHIRRLKEREAYWIYTLQTLAPKGLNRELDFTFK</sequence>
<dbReference type="CDD" id="cd10442">
    <property type="entry name" value="GIY-YIG_PLEs"/>
    <property type="match status" value="1"/>
</dbReference>
<reference evidence="2" key="1">
    <citation type="submission" date="2023-07" db="EMBL/GenBank/DDBJ databases">
        <authorList>
            <person name="Stuckert A."/>
        </authorList>
    </citation>
    <scope>NUCLEOTIDE SEQUENCE</scope>
</reference>
<dbReference type="PANTHER" id="PTHR21301:SF12">
    <property type="match status" value="1"/>
</dbReference>
<proteinExistence type="predicted"/>
<feature type="domain" description="GIY-YIG" evidence="1">
    <location>
        <begin position="296"/>
        <end position="395"/>
    </location>
</feature>
<dbReference type="InterPro" id="IPR058912">
    <property type="entry name" value="HTH_animal"/>
</dbReference>
<evidence type="ECO:0000313" key="3">
    <source>
        <dbReference type="Proteomes" id="UP001176940"/>
    </source>
</evidence>
<organism evidence="2 3">
    <name type="scientific">Ranitomeya imitator</name>
    <name type="common">mimic poison frog</name>
    <dbReference type="NCBI Taxonomy" id="111125"/>
    <lineage>
        <taxon>Eukaryota</taxon>
        <taxon>Metazoa</taxon>
        <taxon>Chordata</taxon>
        <taxon>Craniata</taxon>
        <taxon>Vertebrata</taxon>
        <taxon>Euteleostomi</taxon>
        <taxon>Amphibia</taxon>
        <taxon>Batrachia</taxon>
        <taxon>Anura</taxon>
        <taxon>Neobatrachia</taxon>
        <taxon>Hyloidea</taxon>
        <taxon>Dendrobatidae</taxon>
        <taxon>Dendrobatinae</taxon>
        <taxon>Ranitomeya</taxon>
    </lineage>
</organism>
<comment type="caution">
    <text evidence="2">The sequence shown here is derived from an EMBL/GenBank/DDBJ whole genome shotgun (WGS) entry which is preliminary data.</text>
</comment>
<dbReference type="PROSITE" id="PS50164">
    <property type="entry name" value="GIY_YIG"/>
    <property type="match status" value="1"/>
</dbReference>
<evidence type="ECO:0000259" key="1">
    <source>
        <dbReference type="PROSITE" id="PS50164"/>
    </source>
</evidence>
<name>A0ABN9LX27_9NEOB</name>
<gene>
    <name evidence="2" type="ORF">RIMI_LOCUS12829914</name>
</gene>